<dbReference type="GO" id="GO:0051082">
    <property type="term" value="F:unfolded protein binding"/>
    <property type="evidence" value="ECO:0007669"/>
    <property type="project" value="TreeGrafter"/>
</dbReference>
<dbReference type="AlphaFoldDB" id="A0A813SNC1"/>
<gene>
    <name evidence="4" type="ORF">JXQ802_LOCUS4335</name>
</gene>
<dbReference type="EMBL" id="CAJNOL010000060">
    <property type="protein sequence ID" value="CAF0803092.1"/>
    <property type="molecule type" value="Genomic_DNA"/>
</dbReference>
<evidence type="ECO:0000313" key="5">
    <source>
        <dbReference type="Proteomes" id="UP000663870"/>
    </source>
</evidence>
<protein>
    <recommendedName>
        <fullName evidence="3">SHSP domain-containing protein</fullName>
    </recommendedName>
</protein>
<reference evidence="4" key="1">
    <citation type="submission" date="2021-02" db="EMBL/GenBank/DDBJ databases">
        <authorList>
            <person name="Nowell W R."/>
        </authorList>
    </citation>
    <scope>NUCLEOTIDE SEQUENCE</scope>
</reference>
<feature type="domain" description="SHSP" evidence="3">
    <location>
        <begin position="163"/>
        <end position="262"/>
    </location>
</feature>
<dbReference type="PANTHER" id="PTHR45640">
    <property type="entry name" value="HEAT SHOCK PROTEIN HSP-12.2-RELATED"/>
    <property type="match status" value="1"/>
</dbReference>
<dbReference type="PANTHER" id="PTHR45640:SF26">
    <property type="entry name" value="RE23625P"/>
    <property type="match status" value="1"/>
</dbReference>
<dbReference type="SUPFAM" id="SSF49764">
    <property type="entry name" value="HSP20-like chaperones"/>
    <property type="match status" value="2"/>
</dbReference>
<proteinExistence type="inferred from homology"/>
<dbReference type="Pfam" id="PF00011">
    <property type="entry name" value="HSP20"/>
    <property type="match status" value="2"/>
</dbReference>
<comment type="similarity">
    <text evidence="1 2">Belongs to the small heat shock protein (HSP20) family.</text>
</comment>
<keyword evidence="5" id="KW-1185">Reference proteome</keyword>
<evidence type="ECO:0000256" key="1">
    <source>
        <dbReference type="PROSITE-ProRule" id="PRU00285"/>
    </source>
</evidence>
<dbReference type="InterPro" id="IPR008978">
    <property type="entry name" value="HSP20-like_chaperone"/>
</dbReference>
<comment type="caution">
    <text evidence="4">The sequence shown here is derived from an EMBL/GenBank/DDBJ whole genome shotgun (WGS) entry which is preliminary data.</text>
</comment>
<evidence type="ECO:0000313" key="4">
    <source>
        <dbReference type="EMBL" id="CAF0803092.1"/>
    </source>
</evidence>
<organism evidence="4 5">
    <name type="scientific">Rotaria sordida</name>
    <dbReference type="NCBI Taxonomy" id="392033"/>
    <lineage>
        <taxon>Eukaryota</taxon>
        <taxon>Metazoa</taxon>
        <taxon>Spiralia</taxon>
        <taxon>Gnathifera</taxon>
        <taxon>Rotifera</taxon>
        <taxon>Eurotatoria</taxon>
        <taxon>Bdelloidea</taxon>
        <taxon>Philodinida</taxon>
        <taxon>Philodinidae</taxon>
        <taxon>Rotaria</taxon>
    </lineage>
</organism>
<dbReference type="GO" id="GO:0005737">
    <property type="term" value="C:cytoplasm"/>
    <property type="evidence" value="ECO:0007669"/>
    <property type="project" value="TreeGrafter"/>
</dbReference>
<dbReference type="InterPro" id="IPR002068">
    <property type="entry name" value="A-crystallin/Hsp20_dom"/>
</dbReference>
<evidence type="ECO:0000256" key="2">
    <source>
        <dbReference type="RuleBase" id="RU003616"/>
    </source>
</evidence>
<sequence>MQKTLPSSETTRIEVNVSEFSRGEISVKLRRDNTLLVHALHLDQFAADNFFRKELVKTFPLPIGADVDKIRSVIRNTGILSIDIPMLKDNDAIRRSHEELLKTIDDQTLRSTKNEYDRSISNADVIKSNHQSIRPSPSTIPKRTGSLGDLEYRQYSQNSSNFNIAEFLHSKFRPSFTPNGKKLILKVDTRGYDPDELIVRLLDNNLLVQGKKKFALNTKKNETKHFSQSIRLPDGIDKYNVTSQVTEDGVLVIDIPLLNSVL</sequence>
<feature type="domain" description="SHSP" evidence="3">
    <location>
        <begin position="1"/>
        <end position="103"/>
    </location>
</feature>
<name>A0A813SNC1_9BILA</name>
<dbReference type="GO" id="GO:0005634">
    <property type="term" value="C:nucleus"/>
    <property type="evidence" value="ECO:0007669"/>
    <property type="project" value="TreeGrafter"/>
</dbReference>
<dbReference type="Proteomes" id="UP000663870">
    <property type="component" value="Unassembled WGS sequence"/>
</dbReference>
<dbReference type="GO" id="GO:0009408">
    <property type="term" value="P:response to heat"/>
    <property type="evidence" value="ECO:0007669"/>
    <property type="project" value="TreeGrafter"/>
</dbReference>
<evidence type="ECO:0000259" key="3">
    <source>
        <dbReference type="PROSITE" id="PS01031"/>
    </source>
</evidence>
<dbReference type="InterPro" id="IPR001436">
    <property type="entry name" value="Alpha-crystallin/sHSP_animal"/>
</dbReference>
<dbReference type="PROSITE" id="PS01031">
    <property type="entry name" value="SHSP"/>
    <property type="match status" value="2"/>
</dbReference>
<dbReference type="GO" id="GO:0042026">
    <property type="term" value="P:protein refolding"/>
    <property type="evidence" value="ECO:0007669"/>
    <property type="project" value="TreeGrafter"/>
</dbReference>
<dbReference type="CDD" id="cd06526">
    <property type="entry name" value="metazoan_ACD"/>
    <property type="match status" value="2"/>
</dbReference>
<accession>A0A813SNC1</accession>
<dbReference type="Gene3D" id="2.60.40.790">
    <property type="match status" value="2"/>
</dbReference>